<evidence type="ECO:0000259" key="7">
    <source>
        <dbReference type="PROSITE" id="PS51379"/>
    </source>
</evidence>
<dbReference type="InterPro" id="IPR017900">
    <property type="entry name" value="4Fe4S_Fe_S_CS"/>
</dbReference>
<gene>
    <name evidence="8" type="ORF">EAL2_808p03830</name>
</gene>
<dbReference type="Pfam" id="PF00037">
    <property type="entry name" value="Fer4"/>
    <property type="match status" value="2"/>
</dbReference>
<dbReference type="RefSeq" id="WP_025436745.1">
    <property type="nucleotide sequence ID" value="NZ_CP007453.1"/>
</dbReference>
<dbReference type="eggNOG" id="COG1144">
    <property type="taxonomic scope" value="Bacteria"/>
</dbReference>
<keyword evidence="4" id="KW-0677">Repeat</keyword>
<proteinExistence type="predicted"/>
<dbReference type="SUPFAM" id="SSF54862">
    <property type="entry name" value="4Fe-4S ferredoxins"/>
    <property type="match status" value="1"/>
</dbReference>
<dbReference type="PROSITE" id="PS51379">
    <property type="entry name" value="4FE4S_FER_2"/>
    <property type="match status" value="2"/>
</dbReference>
<dbReference type="NCBIfam" id="TIGR02179">
    <property type="entry name" value="PorD_KorD"/>
    <property type="match status" value="1"/>
</dbReference>
<keyword evidence="9" id="KW-1185">Reference proteome</keyword>
<dbReference type="PANTHER" id="PTHR43724:SF1">
    <property type="entry name" value="PYRUVATE SYNTHASE SUBUNIT PORD"/>
    <property type="match status" value="1"/>
</dbReference>
<feature type="domain" description="4Fe-4S ferredoxin-type" evidence="7">
    <location>
        <begin position="39"/>
        <end position="68"/>
    </location>
</feature>
<geneLocation type="plasmid" evidence="8 9">
    <name>EAL2_808p</name>
</geneLocation>
<dbReference type="PROSITE" id="PS00198">
    <property type="entry name" value="4FE4S_FER_1"/>
    <property type="match status" value="1"/>
</dbReference>
<sequence>MKKMPEINESINWKEITPGGTVYEAAYSLKFKTGDWRSIKPVFNEEKCKQCLLCAPVCPDCSIPVVAGKRLDFNYDYCKGCGICAKACPFDAIEIVKDEK</sequence>
<dbReference type="Gene3D" id="3.30.70.20">
    <property type="match status" value="1"/>
</dbReference>
<organism evidence="8 9">
    <name type="scientific">Peptoclostridium acidaminophilum DSM 3953</name>
    <dbReference type="NCBI Taxonomy" id="1286171"/>
    <lineage>
        <taxon>Bacteria</taxon>
        <taxon>Bacillati</taxon>
        <taxon>Bacillota</taxon>
        <taxon>Clostridia</taxon>
        <taxon>Peptostreptococcales</taxon>
        <taxon>Peptoclostridiaceae</taxon>
        <taxon>Peptoclostridium</taxon>
    </lineage>
</organism>
<keyword evidence="3" id="KW-0479">Metal-binding</keyword>
<evidence type="ECO:0000256" key="4">
    <source>
        <dbReference type="ARBA" id="ARBA00022737"/>
    </source>
</evidence>
<dbReference type="Proteomes" id="UP000019591">
    <property type="component" value="Plasmid EAL2_808p"/>
</dbReference>
<dbReference type="KEGG" id="eac:EAL2_808p03830"/>
<dbReference type="GO" id="GO:0016625">
    <property type="term" value="F:oxidoreductase activity, acting on the aldehyde or oxo group of donors, iron-sulfur protein as acceptor"/>
    <property type="evidence" value="ECO:0007669"/>
    <property type="project" value="InterPro"/>
</dbReference>
<evidence type="ECO:0000313" key="9">
    <source>
        <dbReference type="Proteomes" id="UP000019591"/>
    </source>
</evidence>
<dbReference type="AlphaFoldDB" id="W8TP04"/>
<evidence type="ECO:0000256" key="5">
    <source>
        <dbReference type="ARBA" id="ARBA00023004"/>
    </source>
</evidence>
<dbReference type="EMBL" id="CP007453">
    <property type="protein sequence ID" value="AHM57887.1"/>
    <property type="molecule type" value="Genomic_DNA"/>
</dbReference>
<dbReference type="GO" id="GO:0051539">
    <property type="term" value="F:4 iron, 4 sulfur cluster binding"/>
    <property type="evidence" value="ECO:0007669"/>
    <property type="project" value="UniProtKB-KW"/>
</dbReference>
<dbReference type="InterPro" id="IPR011898">
    <property type="entry name" value="PorD_KorD"/>
</dbReference>
<name>W8TP04_PEPAC</name>
<comment type="cofactor">
    <cofactor evidence="1">
        <name>[4Fe-4S] cluster</name>
        <dbReference type="ChEBI" id="CHEBI:49883"/>
    </cofactor>
</comment>
<dbReference type="GO" id="GO:0046872">
    <property type="term" value="F:metal ion binding"/>
    <property type="evidence" value="ECO:0007669"/>
    <property type="project" value="UniProtKB-KW"/>
</dbReference>
<dbReference type="PATRIC" id="fig|1286171.3.peg.2560"/>
<dbReference type="HOGENOM" id="CLU_139698_1_1_9"/>
<dbReference type="PANTHER" id="PTHR43724">
    <property type="entry name" value="PYRUVATE SYNTHASE SUBUNIT PORD"/>
    <property type="match status" value="1"/>
</dbReference>
<keyword evidence="6" id="KW-0411">Iron-sulfur</keyword>
<evidence type="ECO:0000256" key="1">
    <source>
        <dbReference type="ARBA" id="ARBA00001966"/>
    </source>
</evidence>
<keyword evidence="5" id="KW-0408">Iron</keyword>
<evidence type="ECO:0000256" key="6">
    <source>
        <dbReference type="ARBA" id="ARBA00023014"/>
    </source>
</evidence>
<protein>
    <recommendedName>
        <fullName evidence="7">4Fe-4S ferredoxin-type domain-containing protein</fullName>
    </recommendedName>
</protein>
<evidence type="ECO:0000313" key="8">
    <source>
        <dbReference type="EMBL" id="AHM57887.1"/>
    </source>
</evidence>
<feature type="domain" description="4Fe-4S ferredoxin-type" evidence="7">
    <location>
        <begin position="69"/>
        <end position="98"/>
    </location>
</feature>
<dbReference type="OrthoDB" id="9794954at2"/>
<evidence type="ECO:0000256" key="3">
    <source>
        <dbReference type="ARBA" id="ARBA00022723"/>
    </source>
</evidence>
<evidence type="ECO:0000256" key="2">
    <source>
        <dbReference type="ARBA" id="ARBA00022485"/>
    </source>
</evidence>
<accession>W8TP04</accession>
<keyword evidence="2" id="KW-0004">4Fe-4S</keyword>
<reference evidence="8 9" key="1">
    <citation type="journal article" date="2014" name="Genome Announc.">
        <title>Complete Genome Sequence of Amino Acid-Utilizing Eubacterium acidaminophilum al-2 (DSM 3953).</title>
        <authorList>
            <person name="Poehlein A."/>
            <person name="Andreesen J.R."/>
            <person name="Daniel R."/>
        </authorList>
    </citation>
    <scope>NUCLEOTIDE SEQUENCE [LARGE SCALE GENOMIC DNA]</scope>
    <source>
        <strain evidence="8 9">DSM 3953</strain>
        <plasmid evidence="9">Plasmid EAL2_808p</plasmid>
    </source>
</reference>
<keyword evidence="8" id="KW-0614">Plasmid</keyword>
<dbReference type="InterPro" id="IPR017896">
    <property type="entry name" value="4Fe4S_Fe-S-bd"/>
</dbReference>